<name>A0A0E9VBL9_ANGAN</name>
<proteinExistence type="predicted"/>
<dbReference type="EMBL" id="GBXM01033964">
    <property type="protein sequence ID" value="JAH74613.1"/>
    <property type="molecule type" value="Transcribed_RNA"/>
</dbReference>
<sequence length="12" mass="1280">MECGSEGRLGKN</sequence>
<accession>A0A0E9VBL9</accession>
<reference evidence="1" key="2">
    <citation type="journal article" date="2015" name="Fish Shellfish Immunol.">
        <title>Early steps in the European eel (Anguilla anguilla)-Vibrio vulnificus interaction in the gills: Role of the RtxA13 toxin.</title>
        <authorList>
            <person name="Callol A."/>
            <person name="Pajuelo D."/>
            <person name="Ebbesson L."/>
            <person name="Teles M."/>
            <person name="MacKenzie S."/>
            <person name="Amaro C."/>
        </authorList>
    </citation>
    <scope>NUCLEOTIDE SEQUENCE</scope>
</reference>
<evidence type="ECO:0000313" key="1">
    <source>
        <dbReference type="EMBL" id="JAH74613.1"/>
    </source>
</evidence>
<protein>
    <submittedName>
        <fullName evidence="1">Uncharacterized protein</fullName>
    </submittedName>
</protein>
<reference evidence="1" key="1">
    <citation type="submission" date="2014-11" db="EMBL/GenBank/DDBJ databases">
        <authorList>
            <person name="Amaro Gonzalez C."/>
        </authorList>
    </citation>
    <scope>NUCLEOTIDE SEQUENCE</scope>
</reference>
<organism evidence="1">
    <name type="scientific">Anguilla anguilla</name>
    <name type="common">European freshwater eel</name>
    <name type="synonym">Muraena anguilla</name>
    <dbReference type="NCBI Taxonomy" id="7936"/>
    <lineage>
        <taxon>Eukaryota</taxon>
        <taxon>Metazoa</taxon>
        <taxon>Chordata</taxon>
        <taxon>Craniata</taxon>
        <taxon>Vertebrata</taxon>
        <taxon>Euteleostomi</taxon>
        <taxon>Actinopterygii</taxon>
        <taxon>Neopterygii</taxon>
        <taxon>Teleostei</taxon>
        <taxon>Anguilliformes</taxon>
        <taxon>Anguillidae</taxon>
        <taxon>Anguilla</taxon>
    </lineage>
</organism>